<feature type="domain" description="Rho-GAP" evidence="3">
    <location>
        <begin position="220"/>
        <end position="437"/>
    </location>
</feature>
<dbReference type="PROSITE" id="PS50191">
    <property type="entry name" value="CRAL_TRIO"/>
    <property type="match status" value="1"/>
</dbReference>
<dbReference type="GO" id="GO:0007264">
    <property type="term" value="P:small GTPase-mediated signal transduction"/>
    <property type="evidence" value="ECO:0007669"/>
    <property type="project" value="TreeGrafter"/>
</dbReference>
<dbReference type="Gene3D" id="3.40.525.10">
    <property type="entry name" value="CRAL-TRIO lipid binding domain"/>
    <property type="match status" value="1"/>
</dbReference>
<dbReference type="Proteomes" id="UP000298493">
    <property type="component" value="Unassembled WGS sequence"/>
</dbReference>
<feature type="compositionally biased region" description="Low complexity" evidence="1">
    <location>
        <begin position="776"/>
        <end position="787"/>
    </location>
</feature>
<dbReference type="InterPro" id="IPR036865">
    <property type="entry name" value="CRAL-TRIO_dom_sf"/>
</dbReference>
<dbReference type="InterPro" id="IPR000198">
    <property type="entry name" value="RhoGAP_dom"/>
</dbReference>
<dbReference type="GO" id="GO:0005737">
    <property type="term" value="C:cytoplasm"/>
    <property type="evidence" value="ECO:0007669"/>
    <property type="project" value="TreeGrafter"/>
</dbReference>
<dbReference type="AlphaFoldDB" id="A0A4Z1NYH9"/>
<evidence type="ECO:0000256" key="1">
    <source>
        <dbReference type="SAM" id="MobiDB-lite"/>
    </source>
</evidence>
<feature type="region of interest" description="Disordered" evidence="1">
    <location>
        <begin position="506"/>
        <end position="529"/>
    </location>
</feature>
<evidence type="ECO:0000259" key="3">
    <source>
        <dbReference type="PROSITE" id="PS50238"/>
    </source>
</evidence>
<dbReference type="InterPro" id="IPR001251">
    <property type="entry name" value="CRAL-TRIO_dom"/>
</dbReference>
<reference evidence="4 5" key="1">
    <citation type="submission" date="2019-04" db="EMBL/GenBank/DDBJ databases">
        <title>High contiguity whole genome sequence and gene annotation resource for two Venturia nashicola isolates.</title>
        <authorList>
            <person name="Prokchorchik M."/>
            <person name="Won K."/>
            <person name="Lee Y."/>
            <person name="Choi E.D."/>
            <person name="Segonzac C."/>
            <person name="Sohn K.H."/>
        </authorList>
    </citation>
    <scope>NUCLEOTIDE SEQUENCE [LARGE SCALE GENOMIC DNA]</scope>
    <source>
        <strain evidence="4 5">PRI2</strain>
    </source>
</reference>
<gene>
    <name evidence="4" type="ORF">E6O75_ATG01722</name>
</gene>
<dbReference type="GO" id="GO:0005096">
    <property type="term" value="F:GTPase activator activity"/>
    <property type="evidence" value="ECO:0007669"/>
    <property type="project" value="TreeGrafter"/>
</dbReference>
<feature type="compositionally biased region" description="Polar residues" evidence="1">
    <location>
        <begin position="650"/>
        <end position="660"/>
    </location>
</feature>
<keyword evidence="5" id="KW-1185">Reference proteome</keyword>
<feature type="region of interest" description="Disordered" evidence="1">
    <location>
        <begin position="705"/>
        <end position="794"/>
    </location>
</feature>
<sequence>MSEYTKKQVMRHFKQRARGSSISTVAPHPGSEDYSPQMSKAATSILYRSPLNSKSNHPIYILNAAALPDTNEVDYDTLLPYVLARLPGEEELVHGAEYEVILFAGGPEDGATTAKKSYPGIGWFLQAYHVLSRAMRKRIQRLYIVHQRTWIRMMFEVFSTVASPKFRKKIFHASTLTDLAKYINIQDLLIPPSAYLRDRELNPDIYVQHVSGRRAFSSRVPLPKNFDGQSRLPRVLRETTNFILLDGNIVTEGMFRIPPHVKLKEILREAYDRGQKFIVWKEQGVALPMPNYEHMHDIASIVAEIDQHEAYGVHLAAGLMKLWYAELREPLFPTNCYRDLRKIFGNAEEPPSLQNLTELFSTHSEWSILPMTSREICTRHLIPVLAAVSARSDTNKMTAENLAVCFAPTLVCGPDQLEDAKISSIIRRILTAAGEMWPQDLREGCGVDERAFALDLQPPSRMDDYEDPLLHEIPEINQHARHSSNESPVSPGGFQEEQKMGFINMKDNDSPVEKETPPPLPPRQPSAQHDQEIGTIAATKTLVEPCMPPPPPRRIIVNHSQESGTISEVTRSAGAYVPPAPFRRTTMNQEPGTLPAPRRSSEVYGRTPRRSTLTQNEHPGAIPPTAAARTSVDMGCRPSPRQLFNDHSQESGTIPATIGNSIDMPIRPSPTRMLTTATIDSQDSQNWQVQTEELSVRTENLNLRRKPAPPLAMPPRYSTIAATPDDVTESPSQYMAPSNGFGPPRRGDWSFDTVGGESPIDMSRQNSVLRRKPVTSSSGSGDDGVVGNRWEGKG</sequence>
<name>A0A4Z1NYH9_9PEZI</name>
<proteinExistence type="predicted"/>
<dbReference type="Pfam" id="PF13716">
    <property type="entry name" value="CRAL_TRIO_2"/>
    <property type="match status" value="1"/>
</dbReference>
<dbReference type="EMBL" id="SNSC02000025">
    <property type="protein sequence ID" value="TID13744.1"/>
    <property type="molecule type" value="Genomic_DNA"/>
</dbReference>
<dbReference type="PROSITE" id="PS50238">
    <property type="entry name" value="RHOGAP"/>
    <property type="match status" value="1"/>
</dbReference>
<dbReference type="SUPFAM" id="SSF48350">
    <property type="entry name" value="GTPase activation domain, GAP"/>
    <property type="match status" value="1"/>
</dbReference>
<dbReference type="Pfam" id="PF00620">
    <property type="entry name" value="RhoGAP"/>
    <property type="match status" value="1"/>
</dbReference>
<dbReference type="SMART" id="SM00324">
    <property type="entry name" value="RhoGAP"/>
    <property type="match status" value="1"/>
</dbReference>
<dbReference type="PANTHER" id="PTHR45808:SF2">
    <property type="entry name" value="RHO GTPASE-ACTIVATING PROTEIN 68F"/>
    <property type="match status" value="1"/>
</dbReference>
<dbReference type="InterPro" id="IPR008936">
    <property type="entry name" value="Rho_GTPase_activation_prot"/>
</dbReference>
<comment type="caution">
    <text evidence="4">The sequence shown here is derived from an EMBL/GenBank/DDBJ whole genome shotgun (WGS) entry which is preliminary data.</text>
</comment>
<accession>A0A4Z1NYH9</accession>
<evidence type="ECO:0008006" key="6">
    <source>
        <dbReference type="Google" id="ProtNLM"/>
    </source>
</evidence>
<dbReference type="PANTHER" id="PTHR45808">
    <property type="entry name" value="RHO GTPASE-ACTIVATING PROTEIN 68F"/>
    <property type="match status" value="1"/>
</dbReference>
<dbReference type="STRING" id="86259.A0A4Z1NYH9"/>
<feature type="compositionally biased region" description="Basic and acidic residues" evidence="1">
    <location>
        <begin position="506"/>
        <end position="516"/>
    </location>
</feature>
<evidence type="ECO:0000313" key="4">
    <source>
        <dbReference type="EMBL" id="TID13744.1"/>
    </source>
</evidence>
<evidence type="ECO:0000259" key="2">
    <source>
        <dbReference type="PROSITE" id="PS50191"/>
    </source>
</evidence>
<dbReference type="CDD" id="cd00159">
    <property type="entry name" value="RhoGAP"/>
    <property type="match status" value="1"/>
</dbReference>
<dbReference type="OrthoDB" id="410651at2759"/>
<organism evidence="4 5">
    <name type="scientific">Venturia nashicola</name>
    <dbReference type="NCBI Taxonomy" id="86259"/>
    <lineage>
        <taxon>Eukaryota</taxon>
        <taxon>Fungi</taxon>
        <taxon>Dikarya</taxon>
        <taxon>Ascomycota</taxon>
        <taxon>Pezizomycotina</taxon>
        <taxon>Dothideomycetes</taxon>
        <taxon>Pleosporomycetidae</taxon>
        <taxon>Venturiales</taxon>
        <taxon>Venturiaceae</taxon>
        <taxon>Venturia</taxon>
    </lineage>
</organism>
<protein>
    <recommendedName>
        <fullName evidence="6">Rho GTPase activation protein</fullName>
    </recommendedName>
</protein>
<feature type="domain" description="CRAL-TRIO" evidence="2">
    <location>
        <begin position="35"/>
        <end position="234"/>
    </location>
</feature>
<evidence type="ECO:0000313" key="5">
    <source>
        <dbReference type="Proteomes" id="UP000298493"/>
    </source>
</evidence>
<dbReference type="Gene3D" id="1.10.555.10">
    <property type="entry name" value="Rho GTPase activation protein"/>
    <property type="match status" value="1"/>
</dbReference>
<feature type="region of interest" description="Disordered" evidence="1">
    <location>
        <begin position="576"/>
        <end position="666"/>
    </location>
</feature>
<dbReference type="SUPFAM" id="SSF52087">
    <property type="entry name" value="CRAL/TRIO domain"/>
    <property type="match status" value="1"/>
</dbReference>
<dbReference type="CDD" id="cd00170">
    <property type="entry name" value="SEC14"/>
    <property type="match status" value="1"/>
</dbReference>
<feature type="region of interest" description="Disordered" evidence="1">
    <location>
        <begin position="17"/>
        <end position="36"/>
    </location>
</feature>